<keyword evidence="2" id="KW-1185">Reference proteome</keyword>
<proteinExistence type="predicted"/>
<dbReference type="Proteomes" id="UP001519287">
    <property type="component" value="Unassembled WGS sequence"/>
</dbReference>
<protein>
    <submittedName>
        <fullName evidence="1">Uncharacterized protein</fullName>
    </submittedName>
</protein>
<accession>A0ABS4J6N3</accession>
<gene>
    <name evidence="1" type="ORF">J2Z66_007129</name>
</gene>
<comment type="caution">
    <text evidence="1">The sequence shown here is derived from an EMBL/GenBank/DDBJ whole genome shotgun (WGS) entry which is preliminary data.</text>
</comment>
<evidence type="ECO:0000313" key="1">
    <source>
        <dbReference type="EMBL" id="MBP1995487.1"/>
    </source>
</evidence>
<organism evidence="1 2">
    <name type="scientific">Paenibacillus eucommiae</name>
    <dbReference type="NCBI Taxonomy" id="1355755"/>
    <lineage>
        <taxon>Bacteria</taxon>
        <taxon>Bacillati</taxon>
        <taxon>Bacillota</taxon>
        <taxon>Bacilli</taxon>
        <taxon>Bacillales</taxon>
        <taxon>Paenibacillaceae</taxon>
        <taxon>Paenibacillus</taxon>
    </lineage>
</organism>
<sequence length="327" mass="37976">MKIKVSKRLETHMLPNQICDNDYQYFILEPNGRCLLYNRSLSLVKILDVSIMKTEKSWETNYPYHIDLSNKWICLYGETGLQIYDFEGRELYALQQSVLAISTAPDGFIWLAINVDSKQVECRLINITTKKRASVYLNDPMAGMVPDGEHAVEILGIPGIIDEVCLCLSDAQCSIKTYCIIENNGQLEIFRELEDDFYPLCFSDNGLQVLTRTFGDFDGVFRVYSIPEWKVVGEVNFPDEESMFSMTGFYLNEHTALIYEENIEEYCCLNVDSMQLEKLEIDWNGYDKGINDEILNDYQIFKSGNELFIRVKYPNEEGWYYWVEKSA</sequence>
<dbReference type="SUPFAM" id="SSF69322">
    <property type="entry name" value="Tricorn protease domain 2"/>
    <property type="match status" value="1"/>
</dbReference>
<dbReference type="RefSeq" id="WP_209977281.1">
    <property type="nucleotide sequence ID" value="NZ_JAGGLB010000034.1"/>
</dbReference>
<dbReference type="EMBL" id="JAGGLB010000034">
    <property type="protein sequence ID" value="MBP1995487.1"/>
    <property type="molecule type" value="Genomic_DNA"/>
</dbReference>
<evidence type="ECO:0000313" key="2">
    <source>
        <dbReference type="Proteomes" id="UP001519287"/>
    </source>
</evidence>
<name>A0ABS4J6N3_9BACL</name>
<reference evidence="1 2" key="1">
    <citation type="submission" date="2021-03" db="EMBL/GenBank/DDBJ databases">
        <title>Genomic Encyclopedia of Type Strains, Phase IV (KMG-IV): sequencing the most valuable type-strain genomes for metagenomic binning, comparative biology and taxonomic classification.</title>
        <authorList>
            <person name="Goeker M."/>
        </authorList>
    </citation>
    <scope>NUCLEOTIDE SEQUENCE [LARGE SCALE GENOMIC DNA]</scope>
    <source>
        <strain evidence="1 2">DSM 26048</strain>
    </source>
</reference>